<dbReference type="Pfam" id="PF12296">
    <property type="entry name" value="HsbA"/>
    <property type="match status" value="1"/>
</dbReference>
<organism evidence="2 3">
    <name type="scientific">Pseudocercospora eumusae</name>
    <dbReference type="NCBI Taxonomy" id="321146"/>
    <lineage>
        <taxon>Eukaryota</taxon>
        <taxon>Fungi</taxon>
        <taxon>Dikarya</taxon>
        <taxon>Ascomycota</taxon>
        <taxon>Pezizomycotina</taxon>
        <taxon>Dothideomycetes</taxon>
        <taxon>Dothideomycetidae</taxon>
        <taxon>Mycosphaerellales</taxon>
        <taxon>Mycosphaerellaceae</taxon>
        <taxon>Pseudocercospora</taxon>
    </lineage>
</organism>
<evidence type="ECO:0008006" key="4">
    <source>
        <dbReference type="Google" id="ProtNLM"/>
    </source>
</evidence>
<feature type="signal peptide" evidence="1">
    <location>
        <begin position="1"/>
        <end position="19"/>
    </location>
</feature>
<dbReference type="STRING" id="321146.A0A139HMP6"/>
<evidence type="ECO:0000313" key="3">
    <source>
        <dbReference type="Proteomes" id="UP000070133"/>
    </source>
</evidence>
<dbReference type="EMBL" id="LFZN01000028">
    <property type="protein sequence ID" value="KXT03710.1"/>
    <property type="molecule type" value="Genomic_DNA"/>
</dbReference>
<dbReference type="AlphaFoldDB" id="A0A139HMP6"/>
<dbReference type="InterPro" id="IPR021054">
    <property type="entry name" value="Cell_wall_mannoprotein_1"/>
</dbReference>
<sequence length="209" mass="22351">MRLLTTVFLSACALPVALSQNAQAIVAGLQGIQGQTAYLDYMLSKFTGTPLAGAVDIINIQQQSDQVARAIRSCTWAAEATPYILDTQGSEAVSAAVLALRPITEQLLHRITYMKPIFDQAFVGLVSVSKQVQTSLTDQKALVAALGHAITQRLSGAYRAAAPELIDEFKDAFDEAIGAFVVPDSIQLPVIPIPGLIPKRDVKAVTFRA</sequence>
<keyword evidence="1" id="KW-0732">Signal</keyword>
<comment type="caution">
    <text evidence="2">The sequence shown here is derived from an EMBL/GenBank/DDBJ whole genome shotgun (WGS) entry which is preliminary data.</text>
</comment>
<dbReference type="PANTHER" id="PTHR38123:SF4">
    <property type="entry name" value="CELL WALL GALACTOMANNOPROTEIN, PUTATIVE (AFU_ORTHOLOGUE AFUA_4G00870)-RELATED"/>
    <property type="match status" value="1"/>
</dbReference>
<name>A0A139HMP6_9PEZI</name>
<gene>
    <name evidence="2" type="ORF">AC578_5160</name>
</gene>
<dbReference type="Gene3D" id="1.20.1280.140">
    <property type="match status" value="1"/>
</dbReference>
<evidence type="ECO:0000256" key="1">
    <source>
        <dbReference type="SAM" id="SignalP"/>
    </source>
</evidence>
<evidence type="ECO:0000313" key="2">
    <source>
        <dbReference type="EMBL" id="KXT03710.1"/>
    </source>
</evidence>
<reference evidence="2 3" key="1">
    <citation type="submission" date="2015-07" db="EMBL/GenBank/DDBJ databases">
        <title>Comparative genomics of the Sigatoka disease complex on banana suggests a link between parallel evolutionary changes in Pseudocercospora fijiensis and Pseudocercospora eumusae and increased virulence on the banana host.</title>
        <authorList>
            <person name="Chang T.-C."/>
            <person name="Salvucci A."/>
            <person name="Crous P.W."/>
            <person name="Stergiopoulos I."/>
        </authorList>
    </citation>
    <scope>NUCLEOTIDE SEQUENCE [LARGE SCALE GENOMIC DNA]</scope>
    <source>
        <strain evidence="2 3">CBS 114824</strain>
    </source>
</reference>
<dbReference type="Proteomes" id="UP000070133">
    <property type="component" value="Unassembled WGS sequence"/>
</dbReference>
<dbReference type="PANTHER" id="PTHR38123">
    <property type="entry name" value="CELL WALL SERINE-THREONINE-RICH GALACTOMANNOPROTEIN MP1 (AFU_ORTHOLOGUE AFUA_4G03240)"/>
    <property type="match status" value="1"/>
</dbReference>
<keyword evidence="3" id="KW-1185">Reference proteome</keyword>
<accession>A0A139HMP6</accession>
<dbReference type="GO" id="GO:0005576">
    <property type="term" value="C:extracellular region"/>
    <property type="evidence" value="ECO:0007669"/>
    <property type="project" value="TreeGrafter"/>
</dbReference>
<feature type="chain" id="PRO_5007806689" description="Antigenic cell wall galactomannoprotein" evidence="1">
    <location>
        <begin position="20"/>
        <end position="209"/>
    </location>
</feature>
<proteinExistence type="predicted"/>
<protein>
    <recommendedName>
        <fullName evidence="4">Antigenic cell wall galactomannoprotein</fullName>
    </recommendedName>
</protein>